<dbReference type="OrthoDB" id="4291328at2"/>
<dbReference type="AlphaFoldDB" id="A0A1R4GGL6"/>
<evidence type="ECO:0000313" key="2">
    <source>
        <dbReference type="Proteomes" id="UP000195787"/>
    </source>
</evidence>
<accession>A0A1R4GGL6</accession>
<dbReference type="InterPro" id="IPR029058">
    <property type="entry name" value="AB_hydrolase_fold"/>
</dbReference>
<keyword evidence="2" id="KW-1185">Reference proteome</keyword>
<reference evidence="1 2" key="1">
    <citation type="submission" date="2017-02" db="EMBL/GenBank/DDBJ databases">
        <authorList>
            <person name="Peterson S.W."/>
        </authorList>
    </citation>
    <scope>NUCLEOTIDE SEQUENCE [LARGE SCALE GENOMIC DNA]</scope>
    <source>
        <strain evidence="1 2">LMG 22410</strain>
    </source>
</reference>
<dbReference type="SUPFAM" id="SSF53474">
    <property type="entry name" value="alpha/beta-Hydrolases"/>
    <property type="match status" value="1"/>
</dbReference>
<dbReference type="EMBL" id="FUHU01000044">
    <property type="protein sequence ID" value="SJM67361.1"/>
    <property type="molecule type" value="Genomic_DNA"/>
</dbReference>
<gene>
    <name evidence="1" type="ORF">CZ674_11895</name>
</gene>
<dbReference type="Proteomes" id="UP000195787">
    <property type="component" value="Unassembled WGS sequence"/>
</dbReference>
<evidence type="ECO:0000313" key="1">
    <source>
        <dbReference type="EMBL" id="SJM67361.1"/>
    </source>
</evidence>
<protein>
    <submittedName>
        <fullName evidence="1">Uncharacterized protein</fullName>
    </submittedName>
</protein>
<dbReference type="RefSeq" id="WP_086992761.1">
    <property type="nucleotide sequence ID" value="NZ_FUHU01000044.1"/>
</dbReference>
<dbReference type="Gene3D" id="3.40.50.1820">
    <property type="entry name" value="alpha/beta hydrolase"/>
    <property type="match status" value="1"/>
</dbReference>
<sequence length="249" mass="26769">MTVLVLHDLGGDSSQLASMLPQLPDVWAPDLPAHGMNAVPADAEALSVYRLAQQVAQGMPQHASGAPLTVIGLGLGAAVGLRIALSGVFRMDRFVAIRPSFTHQTLPEHLTIYPVLADLLGTTTYGTGIDQVMAKLVTTGIYNDIRSASRAAATEVERQITAPGARDRRMRLADIPMHPAFEAHEFDTLDLPSMVIADPTDPVHPLSVAAQWSDLLGAAQRVTPDRGRDPHGADAWIRHQLDEYLVGVR</sequence>
<name>A0A1R4GGL6_9MICO</name>
<proteinExistence type="predicted"/>
<dbReference type="GeneID" id="303173907"/>
<organism evidence="1 2">
    <name type="scientific">Agrococcus casei LMG 22410</name>
    <dbReference type="NCBI Taxonomy" id="1255656"/>
    <lineage>
        <taxon>Bacteria</taxon>
        <taxon>Bacillati</taxon>
        <taxon>Actinomycetota</taxon>
        <taxon>Actinomycetes</taxon>
        <taxon>Micrococcales</taxon>
        <taxon>Microbacteriaceae</taxon>
        <taxon>Agrococcus</taxon>
    </lineage>
</organism>